<dbReference type="PANTHER" id="PTHR32440">
    <property type="entry name" value="PHOSPHATASE DCR2-RELATED-RELATED"/>
    <property type="match status" value="1"/>
</dbReference>
<reference evidence="3 4" key="1">
    <citation type="journal article" date="2016" name="Sci. Rep.">
        <title>Insights into Adaptations to a Near-Obligate Nematode Endoparasitic Lifestyle from the Finished Genome of Drechmeria coniospora.</title>
        <authorList>
            <person name="Zhang L."/>
            <person name="Zhou Z."/>
            <person name="Guo Q."/>
            <person name="Fokkens L."/>
            <person name="Miskei M."/>
            <person name="Pocsi I."/>
            <person name="Zhang W."/>
            <person name="Chen M."/>
            <person name="Wang L."/>
            <person name="Sun Y."/>
            <person name="Donzelli B.G."/>
            <person name="Gibson D.M."/>
            <person name="Nelson D.R."/>
            <person name="Luo J.G."/>
            <person name="Rep M."/>
            <person name="Liu H."/>
            <person name="Yang S."/>
            <person name="Wang J."/>
            <person name="Krasnoff S.B."/>
            <person name="Xu Y."/>
            <person name="Molnar I."/>
            <person name="Lin M."/>
        </authorList>
    </citation>
    <scope>NUCLEOTIDE SEQUENCE [LARGE SCALE GENOMIC DNA]</scope>
    <source>
        <strain evidence="3 4">ARSEF 6962</strain>
    </source>
</reference>
<dbReference type="GO" id="GO:0016788">
    <property type="term" value="F:hydrolase activity, acting on ester bonds"/>
    <property type="evidence" value="ECO:0007669"/>
    <property type="project" value="TreeGrafter"/>
</dbReference>
<dbReference type="GeneID" id="63712929"/>
<evidence type="ECO:0000313" key="3">
    <source>
        <dbReference type="EMBL" id="KYK59156.1"/>
    </source>
</evidence>
<feature type="chain" id="PRO_5007580798" description="Calcineurin-like phosphoesterase domain-containing protein" evidence="1">
    <location>
        <begin position="29"/>
        <end position="464"/>
    </location>
</feature>
<keyword evidence="1" id="KW-0732">Signal</keyword>
<sequence length="464" mass="50890">MMTTNMTLTVVRTTLLLAALAAVSVSQPAPPLPVKSPKRCRSLDCATKPLTFGLDGTFQLSIFEDLHFGENAWDFRGPEKDRKSVRAMDRVLDRESPDLVVLNGDLIAGENAFLENSTVYVDQIVAPLLRRHLPWASAYGNHDHEFNLSAAAILERERKWPNSRTGSMVAGREAGVSNYFLPVYPPGCSQDGCVPELILWFFDSRGGWYFQERNPAGRRRAQPNWVDATVATWFRQTSAAMAARFGRTIPSLAFVHIPTNASRALQTVNGRASVNPNLQPGTNDDYPLAQQGRDWCSDGRNGPCAYGGQDVPFMQALASTPGLIAVFSGHDHGNTWCYKWDRRVPGMSVAGNGVNLCFGQHSGYGGYGNWPRGARQVRLSREKLRTSLEVDTWIRLESGTVVGSVSLNATTHNPDINHANHIAMASENFPSLNVQRFHGIDGGYISATLLGASRELSDLTCPGT</sequence>
<proteinExistence type="predicted"/>
<dbReference type="GO" id="GO:0005737">
    <property type="term" value="C:cytoplasm"/>
    <property type="evidence" value="ECO:0007669"/>
    <property type="project" value="TreeGrafter"/>
</dbReference>
<dbReference type="Proteomes" id="UP000076580">
    <property type="component" value="Chromosome 01"/>
</dbReference>
<dbReference type="STRING" id="98403.A0A151GPY2"/>
<name>A0A151GPY2_DRECN</name>
<feature type="signal peptide" evidence="1">
    <location>
        <begin position="1"/>
        <end position="28"/>
    </location>
</feature>
<organism evidence="3 4">
    <name type="scientific">Drechmeria coniospora</name>
    <name type="common">Nematophagous fungus</name>
    <name type="synonym">Meria coniospora</name>
    <dbReference type="NCBI Taxonomy" id="98403"/>
    <lineage>
        <taxon>Eukaryota</taxon>
        <taxon>Fungi</taxon>
        <taxon>Dikarya</taxon>
        <taxon>Ascomycota</taxon>
        <taxon>Pezizomycotina</taxon>
        <taxon>Sordariomycetes</taxon>
        <taxon>Hypocreomycetidae</taxon>
        <taxon>Hypocreales</taxon>
        <taxon>Ophiocordycipitaceae</taxon>
        <taxon>Drechmeria</taxon>
    </lineage>
</organism>
<dbReference type="SUPFAM" id="SSF56300">
    <property type="entry name" value="Metallo-dependent phosphatases"/>
    <property type="match status" value="1"/>
</dbReference>
<dbReference type="Pfam" id="PF00149">
    <property type="entry name" value="Metallophos"/>
    <property type="match status" value="1"/>
</dbReference>
<evidence type="ECO:0000313" key="4">
    <source>
        <dbReference type="Proteomes" id="UP000076580"/>
    </source>
</evidence>
<protein>
    <recommendedName>
        <fullName evidence="2">Calcineurin-like phosphoesterase domain-containing protein</fullName>
    </recommendedName>
</protein>
<keyword evidence="4" id="KW-1185">Reference proteome</keyword>
<dbReference type="PANTHER" id="PTHR32440:SF11">
    <property type="entry name" value="METALLOPHOSPHOESTERASE DOMAIN-CONTAINING PROTEIN"/>
    <property type="match status" value="1"/>
</dbReference>
<dbReference type="EMBL" id="LAYC01000001">
    <property type="protein sequence ID" value="KYK59156.1"/>
    <property type="molecule type" value="Genomic_DNA"/>
</dbReference>
<dbReference type="AlphaFoldDB" id="A0A151GPY2"/>
<dbReference type="Gene3D" id="3.60.21.10">
    <property type="match status" value="1"/>
</dbReference>
<evidence type="ECO:0000256" key="1">
    <source>
        <dbReference type="SAM" id="SignalP"/>
    </source>
</evidence>
<evidence type="ECO:0000259" key="2">
    <source>
        <dbReference type="Pfam" id="PF00149"/>
    </source>
</evidence>
<feature type="domain" description="Calcineurin-like phosphoesterase" evidence="2">
    <location>
        <begin position="65"/>
        <end position="332"/>
    </location>
</feature>
<dbReference type="InterPro" id="IPR004843">
    <property type="entry name" value="Calcineurin-like_PHP"/>
</dbReference>
<dbReference type="CDD" id="cd07383">
    <property type="entry name" value="MPP_Dcr2"/>
    <property type="match status" value="1"/>
</dbReference>
<accession>A0A151GPY2</accession>
<dbReference type="InParanoid" id="A0A151GPY2"/>
<comment type="caution">
    <text evidence="3">The sequence shown here is derived from an EMBL/GenBank/DDBJ whole genome shotgun (WGS) entry which is preliminary data.</text>
</comment>
<dbReference type="RefSeq" id="XP_040658508.1">
    <property type="nucleotide sequence ID" value="XM_040797625.1"/>
</dbReference>
<gene>
    <name evidence="3" type="ORF">DCS_00286</name>
</gene>
<dbReference type="InterPro" id="IPR029052">
    <property type="entry name" value="Metallo-depent_PP-like"/>
</dbReference>